<comment type="pathway">
    <text evidence="2">Energy metabolism; oxidative phosphorylation.</text>
</comment>
<keyword evidence="10" id="KW-0479">Metal-binding</keyword>
<feature type="transmembrane region" description="Helical" evidence="20">
    <location>
        <begin position="611"/>
        <end position="629"/>
    </location>
</feature>
<keyword evidence="15" id="KW-0186">Copper</keyword>
<evidence type="ECO:0000256" key="19">
    <source>
        <dbReference type="SAM" id="MobiDB-lite"/>
    </source>
</evidence>
<feature type="transmembrane region" description="Helical" evidence="20">
    <location>
        <begin position="828"/>
        <end position="852"/>
    </location>
</feature>
<feature type="transmembrane region" description="Helical" evidence="20">
    <location>
        <begin position="717"/>
        <end position="740"/>
    </location>
</feature>
<sequence>MATLAPPEERSPEERPPAPLPGESAAQQRAREFEATWDAPKGLLGIFTVIDNIPIANRYMVTSFAFFIVGGLLALLMRVQLARPENGFVDPHTYNQLFTMHGTTMIFLFVVPFIEAFANYLIPLLNGTRDLPFPRLTALSYWTYLFGGIFIYSSFLFGLAPDGGWFAYVPLNLKQFSPGLNMDFWDIGLSVAEVAAIGAAAEMIVGILRMRAPGMSLNRLPLFCWAMLVTSAMIIFAFTPLIVGTAMLELDRKELTRFFDARYGGDPLLWQHVFWVFGHPDVYIMFVPLVGVVSHVVQAFARRPVMSYSLMVLAIVATGFLSFGLWVHHMYTTGLSPMGMGFFAAASMAVAIPSAVNVFGWIATLWAGKPVWRTPLLFAIGGLVVFVIGGVTGVMVAATPFDWQAHDTYFVVAHLHYVLFGGTIFPIFAGLYYWIPKFSGKRLGERLGRWHFGLMFVGFNVTFLPMHWTGLQGMPRRVYTYPAGLGLEGLNLLSTVGGVVLTASIALFLVNLAQSLRHGEEAGDDPWGGDSLEWSESSPPENAQFARIPVVRSRHPMWDQATLLPVPDDDPDTTRAARLLDHAPSRWRGSLVVDVLDGRPIGLAHLPRKSGWPFVMSVGFTLVFAAALLDRAPVFFAGAAVTLAAIVGWFWPLDTERTAIDEAYVDEALADATRVDEQAHAHGDPTDARPAAHAPQDYRPGAHGLALVVGDRAANGYWGTGVLVVILLVALATLLASYFYLGDGPTPLPDGRHAPPLAPALWATGAAVLAAILTRVLTAACDRRRDGVRRLVLVALLALWAAFAWLVVRAYRAGEFAPAADAYDSSVLALLGYAALLGIAVAGMIVAALAWAWRAPRDPRGRGVALNTSLVSYATCAVWLLVLGAVHLWPRVA</sequence>
<feature type="transmembrane region" description="Helical" evidence="20">
    <location>
        <begin position="220"/>
        <end position="243"/>
    </location>
</feature>
<keyword evidence="12 18" id="KW-0249">Electron transport</keyword>
<feature type="transmembrane region" description="Helical" evidence="20">
    <location>
        <begin position="59"/>
        <end position="77"/>
    </location>
</feature>
<keyword evidence="16 20" id="KW-0472">Membrane</keyword>
<protein>
    <recommendedName>
        <fullName evidence="4">cytochrome-c oxidase</fullName>
        <ecNumber evidence="4">7.1.1.9</ecNumber>
    </recommendedName>
</protein>
<evidence type="ECO:0000256" key="18">
    <source>
        <dbReference type="RuleBase" id="RU000370"/>
    </source>
</evidence>
<dbReference type="InterPro" id="IPR023615">
    <property type="entry name" value="Cyt_c_Oxase_su1_BS"/>
</dbReference>
<evidence type="ECO:0000259" key="21">
    <source>
        <dbReference type="PROSITE" id="PS50855"/>
    </source>
</evidence>
<feature type="transmembrane region" description="Helical" evidence="20">
    <location>
        <begin position="635"/>
        <end position="653"/>
    </location>
</feature>
<dbReference type="PRINTS" id="PR01165">
    <property type="entry name" value="CYCOXIDASEI"/>
</dbReference>
<keyword evidence="9 18" id="KW-0812">Transmembrane</keyword>
<feature type="transmembrane region" description="Helical" evidence="20">
    <location>
        <begin position="282"/>
        <end position="301"/>
    </location>
</feature>
<keyword evidence="23" id="KW-1185">Reference proteome</keyword>
<feature type="transmembrane region" description="Helical" evidence="20">
    <location>
        <begin position="790"/>
        <end position="808"/>
    </location>
</feature>
<feature type="transmembrane region" description="Helical" evidence="20">
    <location>
        <begin position="417"/>
        <end position="435"/>
    </location>
</feature>
<dbReference type="AlphaFoldDB" id="A0AA37Q2R8"/>
<evidence type="ECO:0000256" key="1">
    <source>
        <dbReference type="ARBA" id="ARBA00004651"/>
    </source>
</evidence>
<dbReference type="InterPro" id="IPR036927">
    <property type="entry name" value="Cyt_c_oxase-like_su1_sf"/>
</dbReference>
<gene>
    <name evidence="22" type="ORF">rosag_20320</name>
</gene>
<keyword evidence="14" id="KW-0408">Iron</keyword>
<evidence type="ECO:0000256" key="2">
    <source>
        <dbReference type="ARBA" id="ARBA00004673"/>
    </source>
</evidence>
<dbReference type="GO" id="GO:0009060">
    <property type="term" value="P:aerobic respiration"/>
    <property type="evidence" value="ECO:0007669"/>
    <property type="project" value="InterPro"/>
</dbReference>
<feature type="transmembrane region" description="Helical" evidence="20">
    <location>
        <begin position="376"/>
        <end position="397"/>
    </location>
</feature>
<dbReference type="RefSeq" id="WP_284349974.1">
    <property type="nucleotide sequence ID" value="NZ_BRXS01000003.1"/>
</dbReference>
<dbReference type="PANTHER" id="PTHR10422:SF35">
    <property type="entry name" value="CYTOCHROME BO(3) UBIQUINOL OXIDASE SUBUNIT 1"/>
    <property type="match status" value="1"/>
</dbReference>
<feature type="transmembrane region" description="Helical" evidence="20">
    <location>
        <begin position="142"/>
        <end position="167"/>
    </location>
</feature>
<feature type="transmembrane region" description="Helical" evidence="20">
    <location>
        <begin position="447"/>
        <end position="469"/>
    </location>
</feature>
<dbReference type="InterPro" id="IPR036259">
    <property type="entry name" value="MFS_trans_sf"/>
</dbReference>
<evidence type="ECO:0000256" key="8">
    <source>
        <dbReference type="ARBA" id="ARBA00022660"/>
    </source>
</evidence>
<evidence type="ECO:0000256" key="6">
    <source>
        <dbReference type="ARBA" id="ARBA00022475"/>
    </source>
</evidence>
<feature type="transmembrane region" description="Helical" evidence="20">
    <location>
        <begin position="340"/>
        <end position="364"/>
    </location>
</feature>
<keyword evidence="11" id="KW-1278">Translocase</keyword>
<evidence type="ECO:0000256" key="13">
    <source>
        <dbReference type="ARBA" id="ARBA00022989"/>
    </source>
</evidence>
<comment type="caution">
    <text evidence="22">The sequence shown here is derived from an EMBL/GenBank/DDBJ whole genome shotgun (WGS) entry which is preliminary data.</text>
</comment>
<dbReference type="PROSITE" id="PS50855">
    <property type="entry name" value="COX1"/>
    <property type="match status" value="1"/>
</dbReference>
<feature type="transmembrane region" description="Helical" evidence="20">
    <location>
        <begin position="187"/>
        <end position="208"/>
    </location>
</feature>
<feature type="transmembrane region" description="Helical" evidence="20">
    <location>
        <begin position="760"/>
        <end position="778"/>
    </location>
</feature>
<dbReference type="EMBL" id="BRXS01000003">
    <property type="protein sequence ID" value="GLC25519.1"/>
    <property type="molecule type" value="Genomic_DNA"/>
</dbReference>
<evidence type="ECO:0000256" key="9">
    <source>
        <dbReference type="ARBA" id="ARBA00022692"/>
    </source>
</evidence>
<evidence type="ECO:0000256" key="20">
    <source>
        <dbReference type="SAM" id="Phobius"/>
    </source>
</evidence>
<evidence type="ECO:0000313" key="23">
    <source>
        <dbReference type="Proteomes" id="UP001161325"/>
    </source>
</evidence>
<evidence type="ECO:0000256" key="7">
    <source>
        <dbReference type="ARBA" id="ARBA00022617"/>
    </source>
</evidence>
<dbReference type="InterPro" id="IPR014241">
    <property type="entry name" value="Cyt_c_oxidase_su1_bac"/>
</dbReference>
<organism evidence="22 23">
    <name type="scientific">Roseisolibacter agri</name>
    <dbReference type="NCBI Taxonomy" id="2014610"/>
    <lineage>
        <taxon>Bacteria</taxon>
        <taxon>Pseudomonadati</taxon>
        <taxon>Gemmatimonadota</taxon>
        <taxon>Gemmatimonadia</taxon>
        <taxon>Gemmatimonadales</taxon>
        <taxon>Gemmatimonadaceae</taxon>
        <taxon>Roseisolibacter</taxon>
    </lineage>
</organism>
<feature type="transmembrane region" description="Helical" evidence="20">
    <location>
        <begin position="97"/>
        <end position="122"/>
    </location>
</feature>
<keyword evidence="5 18" id="KW-0813">Transport</keyword>
<evidence type="ECO:0000256" key="17">
    <source>
        <dbReference type="ARBA" id="ARBA00047816"/>
    </source>
</evidence>
<dbReference type="SUPFAM" id="SSF81442">
    <property type="entry name" value="Cytochrome c oxidase subunit I-like"/>
    <property type="match status" value="1"/>
</dbReference>
<evidence type="ECO:0000256" key="15">
    <source>
        <dbReference type="ARBA" id="ARBA00023008"/>
    </source>
</evidence>
<dbReference type="GO" id="GO:0022904">
    <property type="term" value="P:respiratory electron transport chain"/>
    <property type="evidence" value="ECO:0007669"/>
    <property type="project" value="TreeGrafter"/>
</dbReference>
<keyword evidence="13 20" id="KW-1133">Transmembrane helix</keyword>
<feature type="transmembrane region" description="Helical" evidence="20">
    <location>
        <begin position="864"/>
        <end position="889"/>
    </location>
</feature>
<keyword evidence="6" id="KW-1003">Cell membrane</keyword>
<evidence type="ECO:0000256" key="11">
    <source>
        <dbReference type="ARBA" id="ARBA00022967"/>
    </source>
</evidence>
<evidence type="ECO:0000256" key="5">
    <source>
        <dbReference type="ARBA" id="ARBA00022448"/>
    </source>
</evidence>
<dbReference type="EC" id="7.1.1.9" evidence="4"/>
<evidence type="ECO:0000256" key="4">
    <source>
        <dbReference type="ARBA" id="ARBA00012949"/>
    </source>
</evidence>
<dbReference type="GO" id="GO:0046872">
    <property type="term" value="F:metal ion binding"/>
    <property type="evidence" value="ECO:0007669"/>
    <property type="project" value="UniProtKB-KW"/>
</dbReference>
<dbReference type="SUPFAM" id="SSF103473">
    <property type="entry name" value="MFS general substrate transporter"/>
    <property type="match status" value="1"/>
</dbReference>
<proteinExistence type="inferred from homology"/>
<keyword evidence="8 18" id="KW-0679">Respiratory chain</keyword>
<feature type="transmembrane region" description="Helical" evidence="20">
    <location>
        <begin position="308"/>
        <end position="328"/>
    </location>
</feature>
<keyword evidence="7 18" id="KW-0349">Heme</keyword>
<name>A0AA37Q2R8_9BACT</name>
<dbReference type="GO" id="GO:0005886">
    <property type="term" value="C:plasma membrane"/>
    <property type="evidence" value="ECO:0007669"/>
    <property type="project" value="UniProtKB-SubCell"/>
</dbReference>
<feature type="transmembrane region" description="Helical" evidence="20">
    <location>
        <begin position="489"/>
        <end position="510"/>
    </location>
</feature>
<dbReference type="PANTHER" id="PTHR10422">
    <property type="entry name" value="CYTOCHROME C OXIDASE SUBUNIT 1"/>
    <property type="match status" value="1"/>
</dbReference>
<dbReference type="GO" id="GO:0015990">
    <property type="term" value="P:electron transport coupled proton transport"/>
    <property type="evidence" value="ECO:0007669"/>
    <property type="project" value="InterPro"/>
</dbReference>
<feature type="compositionally biased region" description="Basic and acidic residues" evidence="19">
    <location>
        <begin position="7"/>
        <end position="16"/>
    </location>
</feature>
<evidence type="ECO:0000313" key="22">
    <source>
        <dbReference type="EMBL" id="GLC25519.1"/>
    </source>
</evidence>
<feature type="region of interest" description="Disordered" evidence="19">
    <location>
        <begin position="1"/>
        <end position="26"/>
    </location>
</feature>
<dbReference type="InterPro" id="IPR000883">
    <property type="entry name" value="Cyt_C_Oxase_1"/>
</dbReference>
<reference evidence="22" key="1">
    <citation type="submission" date="2022-08" db="EMBL/GenBank/DDBJ databases">
        <title>Draft genome sequencing of Roseisolibacter agri AW1220.</title>
        <authorList>
            <person name="Tobiishi Y."/>
            <person name="Tonouchi A."/>
        </authorList>
    </citation>
    <scope>NUCLEOTIDE SEQUENCE</scope>
    <source>
        <strain evidence="22">AW1220</strain>
    </source>
</reference>
<feature type="domain" description="Cytochrome oxidase subunit I profile" evidence="21">
    <location>
        <begin position="31"/>
        <end position="552"/>
    </location>
</feature>
<evidence type="ECO:0000256" key="16">
    <source>
        <dbReference type="ARBA" id="ARBA00023136"/>
    </source>
</evidence>
<dbReference type="Gene3D" id="1.20.210.10">
    <property type="entry name" value="Cytochrome c oxidase-like, subunit I domain"/>
    <property type="match status" value="1"/>
</dbReference>
<accession>A0AA37Q2R8</accession>
<dbReference type="Proteomes" id="UP001161325">
    <property type="component" value="Unassembled WGS sequence"/>
</dbReference>
<dbReference type="GO" id="GO:0020037">
    <property type="term" value="F:heme binding"/>
    <property type="evidence" value="ECO:0007669"/>
    <property type="project" value="InterPro"/>
</dbReference>
<dbReference type="Pfam" id="PF00115">
    <property type="entry name" value="COX1"/>
    <property type="match status" value="1"/>
</dbReference>
<comment type="subcellular location">
    <subcellularLocation>
        <location evidence="1">Cell membrane</location>
        <topology evidence="1">Multi-pass membrane protein</topology>
    </subcellularLocation>
</comment>
<evidence type="ECO:0000256" key="10">
    <source>
        <dbReference type="ARBA" id="ARBA00022723"/>
    </source>
</evidence>
<evidence type="ECO:0000256" key="14">
    <source>
        <dbReference type="ARBA" id="ARBA00023004"/>
    </source>
</evidence>
<dbReference type="NCBIfam" id="TIGR02891">
    <property type="entry name" value="CtaD_CoxA"/>
    <property type="match status" value="1"/>
</dbReference>
<comment type="similarity">
    <text evidence="3 18">Belongs to the heme-copper respiratory oxidase family.</text>
</comment>
<dbReference type="PROSITE" id="PS00077">
    <property type="entry name" value="COX1_CUB"/>
    <property type="match status" value="1"/>
</dbReference>
<dbReference type="InterPro" id="IPR023616">
    <property type="entry name" value="Cyt_c_oxase-like_su1_dom"/>
</dbReference>
<dbReference type="GO" id="GO:0004129">
    <property type="term" value="F:cytochrome-c oxidase activity"/>
    <property type="evidence" value="ECO:0007669"/>
    <property type="project" value="UniProtKB-EC"/>
</dbReference>
<dbReference type="Gene3D" id="1.10.287.70">
    <property type="match status" value="1"/>
</dbReference>
<evidence type="ECO:0000256" key="12">
    <source>
        <dbReference type="ARBA" id="ARBA00022982"/>
    </source>
</evidence>
<comment type="catalytic activity">
    <reaction evidence="17">
        <text>4 Fe(II)-[cytochrome c] + O2 + 8 H(+)(in) = 4 Fe(III)-[cytochrome c] + 2 H2O + 4 H(+)(out)</text>
        <dbReference type="Rhea" id="RHEA:11436"/>
        <dbReference type="Rhea" id="RHEA-COMP:10350"/>
        <dbReference type="Rhea" id="RHEA-COMP:14399"/>
        <dbReference type="ChEBI" id="CHEBI:15377"/>
        <dbReference type="ChEBI" id="CHEBI:15378"/>
        <dbReference type="ChEBI" id="CHEBI:15379"/>
        <dbReference type="ChEBI" id="CHEBI:29033"/>
        <dbReference type="ChEBI" id="CHEBI:29034"/>
        <dbReference type="EC" id="7.1.1.9"/>
    </reaction>
</comment>
<evidence type="ECO:0000256" key="3">
    <source>
        <dbReference type="ARBA" id="ARBA00009578"/>
    </source>
</evidence>